<dbReference type="FunFam" id="3.40.50.800:FF:000001">
    <property type="entry name" value="Threonine--tRNA ligase"/>
    <property type="match status" value="1"/>
</dbReference>
<dbReference type="Pfam" id="PF00587">
    <property type="entry name" value="tRNA-synt_2b"/>
    <property type="match status" value="1"/>
</dbReference>
<dbReference type="GO" id="GO:0004829">
    <property type="term" value="F:threonine-tRNA ligase activity"/>
    <property type="evidence" value="ECO:0007669"/>
    <property type="project" value="UniProtKB-UniRule"/>
</dbReference>
<comment type="catalytic activity">
    <reaction evidence="12 13">
        <text>tRNA(Thr) + L-threonine + ATP = L-threonyl-tRNA(Thr) + AMP + diphosphate + H(+)</text>
        <dbReference type="Rhea" id="RHEA:24624"/>
        <dbReference type="Rhea" id="RHEA-COMP:9670"/>
        <dbReference type="Rhea" id="RHEA-COMP:9704"/>
        <dbReference type="ChEBI" id="CHEBI:15378"/>
        <dbReference type="ChEBI" id="CHEBI:30616"/>
        <dbReference type="ChEBI" id="CHEBI:33019"/>
        <dbReference type="ChEBI" id="CHEBI:57926"/>
        <dbReference type="ChEBI" id="CHEBI:78442"/>
        <dbReference type="ChEBI" id="CHEBI:78534"/>
        <dbReference type="ChEBI" id="CHEBI:456215"/>
        <dbReference type="EC" id="6.1.1.3"/>
    </reaction>
</comment>
<dbReference type="FunFam" id="3.30.980.10:FF:000005">
    <property type="entry name" value="Threonyl-tRNA synthetase, mitochondrial"/>
    <property type="match status" value="1"/>
</dbReference>
<dbReference type="InterPro" id="IPR045864">
    <property type="entry name" value="aa-tRNA-synth_II/BPL/LPL"/>
</dbReference>
<keyword evidence="2 13" id="KW-0963">Cytoplasm</keyword>
<dbReference type="PROSITE" id="PS50862">
    <property type="entry name" value="AA_TRNA_LIGASE_II"/>
    <property type="match status" value="1"/>
</dbReference>
<keyword evidence="6 13" id="KW-0547">Nucleotide-binding</keyword>
<dbReference type="InterPro" id="IPR047246">
    <property type="entry name" value="ThrRS_anticodon"/>
</dbReference>
<dbReference type="FunFam" id="3.30.54.20:FF:000002">
    <property type="entry name" value="Threonine--tRNA ligase"/>
    <property type="match status" value="1"/>
</dbReference>
<dbReference type="GO" id="GO:0005524">
    <property type="term" value="F:ATP binding"/>
    <property type="evidence" value="ECO:0007669"/>
    <property type="project" value="UniProtKB-UniRule"/>
</dbReference>
<dbReference type="SMART" id="SM00863">
    <property type="entry name" value="tRNA_SAD"/>
    <property type="match status" value="1"/>
</dbReference>
<evidence type="ECO:0000256" key="11">
    <source>
        <dbReference type="ARBA" id="ARBA00023146"/>
    </source>
</evidence>
<organism evidence="15 16">
    <name type="scientific">Candidatus Nealsonbacteria bacterium CG23_combo_of_CG06-09_8_20_14_all_38_19</name>
    <dbReference type="NCBI Taxonomy" id="1974721"/>
    <lineage>
        <taxon>Bacteria</taxon>
        <taxon>Candidatus Nealsoniibacteriota</taxon>
    </lineage>
</organism>
<keyword evidence="5 13" id="KW-0479">Metal-binding</keyword>
<evidence type="ECO:0000256" key="8">
    <source>
        <dbReference type="ARBA" id="ARBA00022840"/>
    </source>
</evidence>
<dbReference type="EC" id="6.1.1.3" evidence="13"/>
<dbReference type="CDD" id="cd00771">
    <property type="entry name" value="ThrRS_core"/>
    <property type="match status" value="1"/>
</dbReference>
<proteinExistence type="inferred from homology"/>
<dbReference type="Gene3D" id="3.40.50.800">
    <property type="entry name" value="Anticodon-binding domain"/>
    <property type="match status" value="1"/>
</dbReference>
<reference evidence="15 16" key="1">
    <citation type="submission" date="2017-09" db="EMBL/GenBank/DDBJ databases">
        <title>Depth-based differentiation of microbial function through sediment-hosted aquifers and enrichment of novel symbionts in the deep terrestrial subsurface.</title>
        <authorList>
            <person name="Probst A.J."/>
            <person name="Ladd B."/>
            <person name="Jarett J.K."/>
            <person name="Geller-Mcgrath D.E."/>
            <person name="Sieber C.M."/>
            <person name="Emerson J.B."/>
            <person name="Anantharaman K."/>
            <person name="Thomas B.C."/>
            <person name="Malmstrom R."/>
            <person name="Stieglmeier M."/>
            <person name="Klingl A."/>
            <person name="Woyke T."/>
            <person name="Ryan C.M."/>
            <person name="Banfield J.F."/>
        </authorList>
    </citation>
    <scope>NUCLEOTIDE SEQUENCE [LARGE SCALE GENOMIC DNA]</scope>
    <source>
        <strain evidence="15">CG23_combo_of_CG06-09_8_20_14_all_38_19</strain>
    </source>
</reference>
<keyword evidence="4 13" id="KW-0436">Ligase</keyword>
<dbReference type="Proteomes" id="UP000230273">
    <property type="component" value="Unassembled WGS sequence"/>
</dbReference>
<keyword evidence="3 13" id="KW-0820">tRNA-binding</keyword>
<dbReference type="EMBL" id="PCRP01000067">
    <property type="protein sequence ID" value="PIP23278.1"/>
    <property type="molecule type" value="Genomic_DNA"/>
</dbReference>
<gene>
    <name evidence="13" type="primary">thrS</name>
    <name evidence="15" type="ORF">COX36_04135</name>
</gene>
<evidence type="ECO:0000256" key="2">
    <source>
        <dbReference type="ARBA" id="ARBA00022490"/>
    </source>
</evidence>
<evidence type="ECO:0000256" key="6">
    <source>
        <dbReference type="ARBA" id="ARBA00022741"/>
    </source>
</evidence>
<keyword evidence="9 13" id="KW-0694">RNA-binding</keyword>
<dbReference type="PANTHER" id="PTHR11451">
    <property type="entry name" value="THREONINE-TRNA LIGASE"/>
    <property type="match status" value="1"/>
</dbReference>
<dbReference type="AlphaFoldDB" id="A0A2G9YVL2"/>
<name>A0A2G9YVL2_9BACT</name>
<feature type="binding site" evidence="13">
    <location>
        <position position="330"/>
    </location>
    <ligand>
        <name>Zn(2+)</name>
        <dbReference type="ChEBI" id="CHEBI:29105"/>
        <note>catalytic</note>
    </ligand>
</feature>
<dbReference type="Pfam" id="PF03129">
    <property type="entry name" value="HGTP_anticodon"/>
    <property type="match status" value="1"/>
</dbReference>
<evidence type="ECO:0000313" key="16">
    <source>
        <dbReference type="Proteomes" id="UP000230273"/>
    </source>
</evidence>
<sequence>MKNETNIEQIRHSLSHIMAWAVNEKFPGLKFGIGPTIENGFYYDLDLPKGLSPEDLPKIEKRMKEIIKGNIAFKKKIISKQKAKEFFKDQPYKLELIEELPEDNISIYESGEFTDLCAGPHVQSTKEINPDAFKLTKIAGAYWRGDEKNKMLTRIYGIAFENKKELDDFLFLQKEAEKRDHRRIGKDLDLFSIDENIGPGLILWHPKLSFVREEIENYWREEHRKRGYQYIYTPHIGLSKLWETSGHLSFFKEGMYPPMSMATKNKEEQTTYYVKPMSCPFHVKIYNSKIRSYKELPIRWCELGTVYRYEESGVLHGMLRVRGFTQDDAHIICREDQFVEEVNKVLEFALDINKVFGFKKLNTYLSVRDPQNKEKYVGDDRIWKLAEGVLKEILKKKKIEYKEDFGGAKFYGPAIDLKAVDALGREWQGTTIQLDFNLPQRFEMNYIGQDGQKHTPVMIHRTLLGAMERFVGTLIEHYAGAFPLWLAPTQVWVIPIASRHKKYAQKIVKELKASNIRAEAKDDNETVSKKIREGEIQKIPYLLVVGDKEMKVKSVRVRAKSKDLGMMKLNKFQKKAKKENEGKK</sequence>
<keyword evidence="11 13" id="KW-0030">Aminoacyl-tRNA synthetase</keyword>
<dbReference type="InterPro" id="IPR012947">
    <property type="entry name" value="tRNA_SAD"/>
</dbReference>
<dbReference type="SUPFAM" id="SSF55681">
    <property type="entry name" value="Class II aaRS and biotin synthetases"/>
    <property type="match status" value="1"/>
</dbReference>
<dbReference type="FunFam" id="3.30.930.10:FF:000002">
    <property type="entry name" value="Threonine--tRNA ligase"/>
    <property type="match status" value="1"/>
</dbReference>
<dbReference type="Gene3D" id="3.30.54.20">
    <property type="match status" value="1"/>
</dbReference>
<dbReference type="Gene3D" id="3.30.930.10">
    <property type="entry name" value="Bira Bifunctional Protein, Domain 2"/>
    <property type="match status" value="1"/>
</dbReference>
<dbReference type="InterPro" id="IPR036621">
    <property type="entry name" value="Anticodon-bd_dom_sf"/>
</dbReference>
<evidence type="ECO:0000256" key="9">
    <source>
        <dbReference type="ARBA" id="ARBA00022884"/>
    </source>
</evidence>
<dbReference type="Gene3D" id="3.30.980.10">
    <property type="entry name" value="Threonyl-trna Synthetase, Chain A, domain 2"/>
    <property type="match status" value="1"/>
</dbReference>
<evidence type="ECO:0000259" key="14">
    <source>
        <dbReference type="PROSITE" id="PS50862"/>
    </source>
</evidence>
<dbReference type="NCBIfam" id="TIGR00418">
    <property type="entry name" value="thrS"/>
    <property type="match status" value="1"/>
</dbReference>
<dbReference type="InterPro" id="IPR018163">
    <property type="entry name" value="Thr/Ala-tRNA-synth_IIc_edit"/>
</dbReference>
<comment type="caution">
    <text evidence="13">Lacks conserved residue(s) required for the propagation of feature annotation.</text>
</comment>
<comment type="subunit">
    <text evidence="13">Homodimer.</text>
</comment>
<dbReference type="InterPro" id="IPR004154">
    <property type="entry name" value="Anticodon-bd"/>
</dbReference>
<keyword evidence="7 13" id="KW-0862">Zinc</keyword>
<feature type="binding site" evidence="13">
    <location>
        <position position="460"/>
    </location>
    <ligand>
        <name>Zn(2+)</name>
        <dbReference type="ChEBI" id="CHEBI:29105"/>
        <note>catalytic</note>
    </ligand>
</feature>
<dbReference type="PANTHER" id="PTHR11451:SF44">
    <property type="entry name" value="THREONINE--TRNA LIGASE, CHLOROPLASTIC_MITOCHONDRIAL 2"/>
    <property type="match status" value="1"/>
</dbReference>
<feature type="binding site" evidence="13">
    <location>
        <position position="279"/>
    </location>
    <ligand>
        <name>Zn(2+)</name>
        <dbReference type="ChEBI" id="CHEBI:29105"/>
        <note>catalytic</note>
    </ligand>
</feature>
<evidence type="ECO:0000256" key="13">
    <source>
        <dbReference type="HAMAP-Rule" id="MF_00184"/>
    </source>
</evidence>
<comment type="subcellular location">
    <subcellularLocation>
        <location evidence="13">Cytoplasm</location>
    </subcellularLocation>
</comment>
<evidence type="ECO:0000256" key="4">
    <source>
        <dbReference type="ARBA" id="ARBA00022598"/>
    </source>
</evidence>
<evidence type="ECO:0000256" key="1">
    <source>
        <dbReference type="ARBA" id="ARBA00008226"/>
    </source>
</evidence>
<feature type="domain" description="Aminoacyl-transfer RNA synthetases class-II family profile" evidence="14">
    <location>
        <begin position="211"/>
        <end position="483"/>
    </location>
</feature>
<dbReference type="GO" id="GO:0046872">
    <property type="term" value="F:metal ion binding"/>
    <property type="evidence" value="ECO:0007669"/>
    <property type="project" value="UniProtKB-KW"/>
</dbReference>
<evidence type="ECO:0000256" key="10">
    <source>
        <dbReference type="ARBA" id="ARBA00022917"/>
    </source>
</evidence>
<dbReference type="InterPro" id="IPR033728">
    <property type="entry name" value="ThrRS_core"/>
</dbReference>
<protein>
    <recommendedName>
        <fullName evidence="13">Threonine--tRNA ligase</fullName>
        <ecNumber evidence="13">6.1.1.3</ecNumber>
    </recommendedName>
    <alternativeName>
        <fullName evidence="13">Threonyl-tRNA synthetase</fullName>
        <shortName evidence="13">ThrRS</shortName>
    </alternativeName>
</protein>
<evidence type="ECO:0000256" key="5">
    <source>
        <dbReference type="ARBA" id="ARBA00022723"/>
    </source>
</evidence>
<dbReference type="CDD" id="cd00860">
    <property type="entry name" value="ThrRS_anticodon"/>
    <property type="match status" value="1"/>
</dbReference>
<comment type="cofactor">
    <cofactor evidence="13">
        <name>Zn(2+)</name>
        <dbReference type="ChEBI" id="CHEBI:29105"/>
    </cofactor>
    <text evidence="13">Binds 1 zinc ion per subunit.</text>
</comment>
<keyword evidence="10 13" id="KW-0648">Protein biosynthesis</keyword>
<keyword evidence="8 13" id="KW-0067">ATP-binding</keyword>
<dbReference type="SUPFAM" id="SSF52954">
    <property type="entry name" value="Class II aaRS ABD-related"/>
    <property type="match status" value="1"/>
</dbReference>
<comment type="similarity">
    <text evidence="1 13">Belongs to the class-II aminoacyl-tRNA synthetase family.</text>
</comment>
<evidence type="ECO:0000313" key="15">
    <source>
        <dbReference type="EMBL" id="PIP23278.1"/>
    </source>
</evidence>
<dbReference type="HAMAP" id="MF_00184">
    <property type="entry name" value="Thr_tRNA_synth"/>
    <property type="match status" value="1"/>
</dbReference>
<dbReference type="InterPro" id="IPR002314">
    <property type="entry name" value="aa-tRNA-synt_IIb"/>
</dbReference>
<dbReference type="GO" id="GO:0006435">
    <property type="term" value="P:threonyl-tRNA aminoacylation"/>
    <property type="evidence" value="ECO:0007669"/>
    <property type="project" value="UniProtKB-UniRule"/>
</dbReference>
<dbReference type="GO" id="GO:0000049">
    <property type="term" value="F:tRNA binding"/>
    <property type="evidence" value="ECO:0007669"/>
    <property type="project" value="UniProtKB-KW"/>
</dbReference>
<dbReference type="InterPro" id="IPR002320">
    <property type="entry name" value="Thr-tRNA-ligase_IIa"/>
</dbReference>
<dbReference type="Pfam" id="PF07973">
    <property type="entry name" value="tRNA_SAD"/>
    <property type="match status" value="1"/>
</dbReference>
<evidence type="ECO:0000256" key="7">
    <source>
        <dbReference type="ARBA" id="ARBA00022833"/>
    </source>
</evidence>
<dbReference type="PRINTS" id="PR01047">
    <property type="entry name" value="TRNASYNTHTHR"/>
</dbReference>
<dbReference type="SUPFAM" id="SSF55186">
    <property type="entry name" value="ThrRS/AlaRS common domain"/>
    <property type="match status" value="1"/>
</dbReference>
<comment type="caution">
    <text evidence="15">The sequence shown here is derived from an EMBL/GenBank/DDBJ whole genome shotgun (WGS) entry which is preliminary data.</text>
</comment>
<dbReference type="GO" id="GO:0005737">
    <property type="term" value="C:cytoplasm"/>
    <property type="evidence" value="ECO:0007669"/>
    <property type="project" value="UniProtKB-SubCell"/>
</dbReference>
<evidence type="ECO:0000256" key="12">
    <source>
        <dbReference type="ARBA" id="ARBA00049515"/>
    </source>
</evidence>
<accession>A0A2G9YVL2</accession>
<dbReference type="InterPro" id="IPR006195">
    <property type="entry name" value="aa-tRNA-synth_II"/>
</dbReference>
<evidence type="ECO:0000256" key="3">
    <source>
        <dbReference type="ARBA" id="ARBA00022555"/>
    </source>
</evidence>